<sequence>MKKRDDLGHHWQQMVQVYNPERQQKPYWEDRCLQQLKMAGEYVKHMDDRYGDLVEETAVYVNEYMEKHAYVSKEVCEEVEKRLTVLSGPLKGIKVHCVSHAHIDMNWMWGFHETVEVVLATLDTMVNLLEEYPDFTFSQSQASVYRIVERYDQNLLEKIKKYVKEGRFEISASTWVEHDKNMVGSESFARHLLYTRNYLCDTFDMKPEDFTIDFEPDTFGHSAFVPDVLSQAGIKYYYHCRGLNDTYLYKWISPSGASIIGYSEPVWYGNSITTGSFIHIPMLAKEIGINETMFVYGVGDHGGGPSRQDIQRIRDISSWPLMPNLVFSTYKNFFDAVAEREPYLPVVEGEINPLFTGCYTSTSRIKMANKYGEKSLMSTEFAATMANQINEHPYDFKGLESSWEKHLFNQFHDILPGCGINFTLEHALGNFQEILAVNNVIKRKALEAIASNIDTRHIRHETAETGTAESAGFGVDLRALVDNKGISYGTGLTQRGRYSGGTRLYTLFNHTQYTRHENVEIVLWDYREDLDKICIYNSQGKVLDFIIEGSHFNQYWGHWFTKLIVKPEIPAFGYEVIIISSDGEGHEKSKIDTDSRTKTPPKYCLENRYISVTFDPVTMDIISLYSKLEDCELLSEKGSNFRYIKEDSKTASAWVIGDYVTVDNCLKEVTERKFENNALYARASFKMKVNGSILEVMYTIGCDDQHIHVHVKNHWNEIGCEGFTPQLQYKLDLKNPCKTYSFNVPMGLVDREPANDDLAGLDFAYANQPSSCGLYVCSDSKYGYRTLENSMALSLIRSSRSPNSHPENGTHLTDFIIGTGDITDAYREASFLNIPVESVNIPLNQTGQLPLNKSFMSLDTTSIIITSVKKAQNGEGIIIKFYLNSDQDEKILLRLPKTIKGAYLSDVLENALQELTNYNENKLILIAKARGLSIIRVIFD</sequence>
<dbReference type="InterPro" id="IPR041147">
    <property type="entry name" value="GH38_C"/>
</dbReference>
<dbReference type="Pfam" id="PF17677">
    <property type="entry name" value="Glyco_hydro38C2"/>
    <property type="match status" value="1"/>
</dbReference>
<gene>
    <name evidence="6" type="ORF">HZI73_07110</name>
</gene>
<evidence type="ECO:0000256" key="2">
    <source>
        <dbReference type="ARBA" id="ARBA00022723"/>
    </source>
</evidence>
<evidence type="ECO:0000313" key="6">
    <source>
        <dbReference type="EMBL" id="QUI22081.1"/>
    </source>
</evidence>
<comment type="similarity">
    <text evidence="1">Belongs to the glycosyl hydrolase 38 family.</text>
</comment>
<dbReference type="AlphaFoldDB" id="A0A8J8MII5"/>
<dbReference type="GO" id="GO:0046872">
    <property type="term" value="F:metal ion binding"/>
    <property type="evidence" value="ECO:0007669"/>
    <property type="project" value="UniProtKB-KW"/>
</dbReference>
<evidence type="ECO:0000313" key="7">
    <source>
        <dbReference type="Proteomes" id="UP000683246"/>
    </source>
</evidence>
<dbReference type="InterPro" id="IPR028995">
    <property type="entry name" value="Glyco_hydro_57/38_cen_sf"/>
</dbReference>
<evidence type="ECO:0000256" key="4">
    <source>
        <dbReference type="ARBA" id="ARBA00023295"/>
    </source>
</evidence>
<dbReference type="SUPFAM" id="SSF74650">
    <property type="entry name" value="Galactose mutarotase-like"/>
    <property type="match status" value="1"/>
</dbReference>
<dbReference type="InterPro" id="IPR011682">
    <property type="entry name" value="Glyco_hydro_38_C"/>
</dbReference>
<dbReference type="InterPro" id="IPR015341">
    <property type="entry name" value="Glyco_hydro_38_cen"/>
</dbReference>
<dbReference type="SMART" id="SM00872">
    <property type="entry name" value="Alpha-mann_mid"/>
    <property type="match status" value="1"/>
</dbReference>
<dbReference type="GO" id="GO:0004559">
    <property type="term" value="F:alpha-mannosidase activity"/>
    <property type="evidence" value="ECO:0007669"/>
    <property type="project" value="InterPro"/>
</dbReference>
<dbReference type="Gene3D" id="3.20.110.10">
    <property type="entry name" value="Glycoside hydrolase 38, N terminal domain"/>
    <property type="match status" value="1"/>
</dbReference>
<dbReference type="PANTHER" id="PTHR46017">
    <property type="entry name" value="ALPHA-MANNOSIDASE 2C1"/>
    <property type="match status" value="1"/>
</dbReference>
<dbReference type="InterPro" id="IPR037094">
    <property type="entry name" value="Glyco_hydro_38_cen_sf"/>
</dbReference>
<dbReference type="KEGG" id="vpy:HZI73_07110"/>
<dbReference type="Pfam" id="PF01074">
    <property type="entry name" value="Glyco_hydro_38N"/>
    <property type="match status" value="1"/>
</dbReference>
<dbReference type="Proteomes" id="UP000683246">
    <property type="component" value="Chromosome"/>
</dbReference>
<evidence type="ECO:0000259" key="5">
    <source>
        <dbReference type="SMART" id="SM00872"/>
    </source>
</evidence>
<dbReference type="Pfam" id="PF09261">
    <property type="entry name" value="Alpha-mann_mid"/>
    <property type="match status" value="1"/>
</dbReference>
<dbReference type="GO" id="GO:0006013">
    <property type="term" value="P:mannose metabolic process"/>
    <property type="evidence" value="ECO:0007669"/>
    <property type="project" value="InterPro"/>
</dbReference>
<keyword evidence="3" id="KW-0378">Hydrolase</keyword>
<dbReference type="InterPro" id="IPR027291">
    <property type="entry name" value="Glyco_hydro_38_N_sf"/>
</dbReference>
<keyword evidence="4" id="KW-0326">Glycosidase</keyword>
<dbReference type="RefSeq" id="WP_212697559.1">
    <property type="nucleotide sequence ID" value="NZ_CP058649.1"/>
</dbReference>
<keyword evidence="7" id="KW-1185">Reference proteome</keyword>
<dbReference type="SUPFAM" id="SSF88688">
    <property type="entry name" value="Families 57/38 glycoside transferase middle domain"/>
    <property type="match status" value="1"/>
</dbReference>
<evidence type="ECO:0000256" key="1">
    <source>
        <dbReference type="ARBA" id="ARBA00009792"/>
    </source>
</evidence>
<dbReference type="SUPFAM" id="SSF88713">
    <property type="entry name" value="Glycoside hydrolase/deacetylase"/>
    <property type="match status" value="1"/>
</dbReference>
<dbReference type="GO" id="GO:0009313">
    <property type="term" value="P:oligosaccharide catabolic process"/>
    <property type="evidence" value="ECO:0007669"/>
    <property type="project" value="TreeGrafter"/>
</dbReference>
<dbReference type="InterPro" id="IPR011013">
    <property type="entry name" value="Gal_mutarotase_sf_dom"/>
</dbReference>
<dbReference type="GO" id="GO:0030246">
    <property type="term" value="F:carbohydrate binding"/>
    <property type="evidence" value="ECO:0007669"/>
    <property type="project" value="InterPro"/>
</dbReference>
<reference evidence="6" key="1">
    <citation type="submission" date="2020-07" db="EMBL/GenBank/DDBJ databases">
        <title>Vallitalea pronyensis genome.</title>
        <authorList>
            <person name="Postec A."/>
        </authorList>
    </citation>
    <scope>NUCLEOTIDE SEQUENCE</scope>
    <source>
        <strain evidence="6">FatNI3</strain>
    </source>
</reference>
<feature type="domain" description="Glycoside hydrolase family 38 central" evidence="5">
    <location>
        <begin position="353"/>
        <end position="431"/>
    </location>
</feature>
<accession>A0A8J8MII5</accession>
<dbReference type="Gene3D" id="1.20.1270.50">
    <property type="entry name" value="Glycoside hydrolase family 38, central domain"/>
    <property type="match status" value="1"/>
</dbReference>
<dbReference type="InterPro" id="IPR011330">
    <property type="entry name" value="Glyco_hydro/deAcase_b/a-brl"/>
</dbReference>
<organism evidence="6 7">
    <name type="scientific">Vallitalea pronyensis</name>
    <dbReference type="NCBI Taxonomy" id="1348613"/>
    <lineage>
        <taxon>Bacteria</taxon>
        <taxon>Bacillati</taxon>
        <taxon>Bacillota</taxon>
        <taxon>Clostridia</taxon>
        <taxon>Lachnospirales</taxon>
        <taxon>Vallitaleaceae</taxon>
        <taxon>Vallitalea</taxon>
    </lineage>
</organism>
<protein>
    <recommendedName>
        <fullName evidence="5">Glycoside hydrolase family 38 central domain-containing protein</fullName>
    </recommendedName>
</protein>
<name>A0A8J8MII5_9FIRM</name>
<dbReference type="CDD" id="cd10789">
    <property type="entry name" value="GH38N_AMII_ER_cytosolic"/>
    <property type="match status" value="1"/>
</dbReference>
<dbReference type="PANTHER" id="PTHR46017:SF1">
    <property type="entry name" value="ALPHA-MANNOSIDASE 2C1"/>
    <property type="match status" value="1"/>
</dbReference>
<dbReference type="InterPro" id="IPR000602">
    <property type="entry name" value="Glyco_hydro_38_N"/>
</dbReference>
<dbReference type="Gene3D" id="2.70.98.30">
    <property type="entry name" value="Golgi alpha-mannosidase II, domain 4"/>
    <property type="match status" value="1"/>
</dbReference>
<proteinExistence type="inferred from homology"/>
<keyword evidence="2" id="KW-0479">Metal-binding</keyword>
<dbReference type="Pfam" id="PF07748">
    <property type="entry name" value="Glyco_hydro_38C"/>
    <property type="match status" value="1"/>
</dbReference>
<dbReference type="EMBL" id="CP058649">
    <property type="protein sequence ID" value="QUI22081.1"/>
    <property type="molecule type" value="Genomic_DNA"/>
</dbReference>
<evidence type="ECO:0000256" key="3">
    <source>
        <dbReference type="ARBA" id="ARBA00022801"/>
    </source>
</evidence>